<protein>
    <submittedName>
        <fullName evidence="1">Uncharacterized protein</fullName>
    </submittedName>
</protein>
<organism evidence="1">
    <name type="scientific">Marseillevirus LCMAC201</name>
    <dbReference type="NCBI Taxonomy" id="2506605"/>
    <lineage>
        <taxon>Viruses</taxon>
        <taxon>Varidnaviria</taxon>
        <taxon>Bamfordvirae</taxon>
        <taxon>Nucleocytoviricota</taxon>
        <taxon>Megaviricetes</taxon>
        <taxon>Pimascovirales</taxon>
        <taxon>Pimascovirales incertae sedis</taxon>
        <taxon>Marseilleviridae</taxon>
    </lineage>
</organism>
<gene>
    <name evidence="1" type="ORF">LCMAC201_03120</name>
</gene>
<evidence type="ECO:0000313" key="1">
    <source>
        <dbReference type="EMBL" id="QBK87402.1"/>
    </source>
</evidence>
<sequence>MNRDTDKYGNQLQTYTLMMPCTPIGERGPECPAGWESVGYTQPGTCSIGNVPGDGPMDAWKMYGYNRVCKRKIPTSGDLAVDCCSNLFGISNSVECNARGYKPYSWQCNNVMVEKCNTNVQQDPYGPEWNGMPGGQSPVVYRGCTGKVQGPTAPKEPGCIDEFCVNYLRNAPPNNFFHDHDYQDYPYHFPRHSYVTPGFDGGWGYQPMRTPYKPYHEYEHKNANNYCRQFPQECRNTTINDYHF</sequence>
<accession>A0A481YW38</accession>
<reference evidence="1" key="1">
    <citation type="journal article" date="2019" name="MBio">
        <title>Virus Genomes from Deep Sea Sediments Expand the Ocean Megavirome and Support Independent Origins of Viral Gigantism.</title>
        <authorList>
            <person name="Backstrom D."/>
            <person name="Yutin N."/>
            <person name="Jorgensen S.L."/>
            <person name="Dharamshi J."/>
            <person name="Homa F."/>
            <person name="Zaremba-Niedwiedzka K."/>
            <person name="Spang A."/>
            <person name="Wolf Y.I."/>
            <person name="Koonin E.V."/>
            <person name="Ettema T.J."/>
        </authorList>
    </citation>
    <scope>NUCLEOTIDE SEQUENCE</scope>
</reference>
<dbReference type="EMBL" id="MK500350">
    <property type="protein sequence ID" value="QBK87402.1"/>
    <property type="molecule type" value="Genomic_DNA"/>
</dbReference>
<proteinExistence type="predicted"/>
<name>A0A481YW38_9VIRU</name>